<accession>A0AA41KHD7</accession>
<evidence type="ECO:0000259" key="1">
    <source>
        <dbReference type="PROSITE" id="PS51186"/>
    </source>
</evidence>
<feature type="domain" description="N-acetyltransferase" evidence="1">
    <location>
        <begin position="3"/>
        <end position="152"/>
    </location>
</feature>
<protein>
    <submittedName>
        <fullName evidence="2">GNAT family N-acetyltransferase</fullName>
    </submittedName>
</protein>
<dbReference type="SUPFAM" id="SSF55729">
    <property type="entry name" value="Acyl-CoA N-acyltransferases (Nat)"/>
    <property type="match status" value="1"/>
</dbReference>
<dbReference type="GO" id="GO:0016747">
    <property type="term" value="F:acyltransferase activity, transferring groups other than amino-acyl groups"/>
    <property type="evidence" value="ECO:0007669"/>
    <property type="project" value="InterPro"/>
</dbReference>
<dbReference type="AlphaFoldDB" id="A0AA41KHD7"/>
<dbReference type="InterPro" id="IPR016181">
    <property type="entry name" value="Acyl_CoA_acyltransferase"/>
</dbReference>
<dbReference type="Gene3D" id="3.40.630.30">
    <property type="match status" value="1"/>
</dbReference>
<sequence>MSPTVRQARTDDYDDVVAFVEEVWSDRDTAEYIPAVFRDWVASDGPDQRTVVATVDGTAVGLCQGVMLSGHEAWLQGIRVDPANRGEGHGLAMVEDLLDWAGDGGATVARNMVFSWNDAGLGQSVAAGFEPTCSFRWASPDPNEATPSLSVTDDPTVAWTYWTDSDARTALGGLALDGEQSWALSELTHDDLRALADEEAVFAITGGGTRAMACRARVTRDPGDDVRLAEYAVGAWDDGEAAAALFDAIRDDATALGVDRTRVLLPETPRHVAEAAAVRGDTSDWPTFVCSADLT</sequence>
<dbReference type="Pfam" id="PF00583">
    <property type="entry name" value="Acetyltransf_1"/>
    <property type="match status" value="1"/>
</dbReference>
<organism evidence="2 3">
    <name type="scientific">Haloarcula salina</name>
    <dbReference type="NCBI Taxonomy" id="1429914"/>
    <lineage>
        <taxon>Archaea</taxon>
        <taxon>Methanobacteriati</taxon>
        <taxon>Methanobacteriota</taxon>
        <taxon>Stenosarchaea group</taxon>
        <taxon>Halobacteria</taxon>
        <taxon>Halobacteriales</taxon>
        <taxon>Haloarculaceae</taxon>
        <taxon>Haloarcula</taxon>
    </lineage>
</organism>
<comment type="caution">
    <text evidence="2">The sequence shown here is derived from an EMBL/GenBank/DDBJ whole genome shotgun (WGS) entry which is preliminary data.</text>
</comment>
<name>A0AA41KHD7_9EURY</name>
<evidence type="ECO:0000313" key="3">
    <source>
        <dbReference type="Proteomes" id="UP001166304"/>
    </source>
</evidence>
<reference evidence="2" key="1">
    <citation type="submission" date="2021-06" db="EMBL/GenBank/DDBJ databases">
        <title>New haloarchaea isolates fom saline soil.</title>
        <authorList>
            <person name="Duran-Viseras A."/>
            <person name="Sanchez-Porro C.S."/>
            <person name="Ventosa A."/>
        </authorList>
    </citation>
    <scope>NUCLEOTIDE SEQUENCE</scope>
    <source>
        <strain evidence="2">JCM 18369</strain>
    </source>
</reference>
<dbReference type="Proteomes" id="UP001166304">
    <property type="component" value="Unassembled WGS sequence"/>
</dbReference>
<dbReference type="InterPro" id="IPR000182">
    <property type="entry name" value="GNAT_dom"/>
</dbReference>
<dbReference type="EMBL" id="JAHQXE010000001">
    <property type="protein sequence ID" value="MBV0900503.1"/>
    <property type="molecule type" value="Genomic_DNA"/>
</dbReference>
<evidence type="ECO:0000313" key="2">
    <source>
        <dbReference type="EMBL" id="MBV0900503.1"/>
    </source>
</evidence>
<dbReference type="RefSeq" id="WP_162412204.1">
    <property type="nucleotide sequence ID" value="NZ_JAHQXE010000001.1"/>
</dbReference>
<keyword evidence="3" id="KW-1185">Reference proteome</keyword>
<proteinExistence type="predicted"/>
<dbReference type="CDD" id="cd04301">
    <property type="entry name" value="NAT_SF"/>
    <property type="match status" value="1"/>
</dbReference>
<dbReference type="PROSITE" id="PS51186">
    <property type="entry name" value="GNAT"/>
    <property type="match status" value="1"/>
</dbReference>
<gene>
    <name evidence="2" type="ORF">KTS37_01770</name>
</gene>